<organism evidence="17">
    <name type="scientific">Caenorhabditis remanei</name>
    <name type="common">Caenorhabditis vulgaris</name>
    <dbReference type="NCBI Taxonomy" id="31234"/>
    <lineage>
        <taxon>Eukaryota</taxon>
        <taxon>Metazoa</taxon>
        <taxon>Ecdysozoa</taxon>
        <taxon>Nematoda</taxon>
        <taxon>Chromadorea</taxon>
        <taxon>Rhabditida</taxon>
        <taxon>Rhabditina</taxon>
        <taxon>Rhabditomorpha</taxon>
        <taxon>Rhabditoidea</taxon>
        <taxon>Rhabditidae</taxon>
        <taxon>Peloderinae</taxon>
        <taxon>Caenorhabditis</taxon>
    </lineage>
</organism>
<evidence type="ECO:0000256" key="5">
    <source>
        <dbReference type="ARBA" id="ARBA00022630"/>
    </source>
</evidence>
<feature type="domain" description="Acyl-CoA oxidase C-terminal" evidence="14">
    <location>
        <begin position="506"/>
        <end position="670"/>
    </location>
</feature>
<evidence type="ECO:0000259" key="14">
    <source>
        <dbReference type="Pfam" id="PF01756"/>
    </source>
</evidence>
<dbReference type="PIRSF" id="PIRSF000168">
    <property type="entry name" value="Acyl-CoA_oxidase"/>
    <property type="match status" value="1"/>
</dbReference>
<evidence type="ECO:0000313" key="16">
    <source>
        <dbReference type="EMBL" id="EFP08269.1"/>
    </source>
</evidence>
<dbReference type="Gene3D" id="1.20.140.10">
    <property type="entry name" value="Butyryl-CoA Dehydrogenase, subunit A, domain 3"/>
    <property type="match status" value="2"/>
</dbReference>
<dbReference type="InterPro" id="IPR055060">
    <property type="entry name" value="ACOX_C_alpha1"/>
</dbReference>
<dbReference type="GO" id="GO:0005504">
    <property type="term" value="F:fatty acid binding"/>
    <property type="evidence" value="ECO:0007669"/>
    <property type="project" value="InterPro"/>
</dbReference>
<dbReference type="InParanoid" id="E3MSA7"/>
<dbReference type="GO" id="GO:0033540">
    <property type="term" value="P:fatty acid beta-oxidation using acyl-CoA oxidase"/>
    <property type="evidence" value="ECO:0007669"/>
    <property type="project" value="InterPro"/>
</dbReference>
<dbReference type="GO" id="GO:0055088">
    <property type="term" value="P:lipid homeostasis"/>
    <property type="evidence" value="ECO:0007669"/>
    <property type="project" value="TreeGrafter"/>
</dbReference>
<sequence>MSAPLIDKYRKMATFDWRKLKAAVEGEEHVRLKAEVVAKMKSEPVFQRDFRVLSREEHREVVHQRWKKIVEWGLFKDPYSDLENFHALTETLEAYDQGTSARLFLHGNVFGAAVKSMGTERHKELVQQIENNEIVGAFCLTEIGHGSNTAEIQTTATFDNGQLVFNTPDVGAIKCWAGNVCKSFLRRFRYTFCLISAHSATHVVVYAQLHVGGKNEGFHGFVIQVRCPKTFQTLPGITIGDMGSKPGCWQGVENGWIEFKNHRAPLSALLNKGCDITPDGKYVTSFKSASEKQSVSLGTLSVGRKQIIIFRLGIIAKGMMACTFASTIAIRYSVARRQFGPEKGAENEIPVLEYPLQQYRLFPYLSAAICIRIFQKTFVEKFTEYMMRVMMGEKSEELSEFSKEVHALSSGAKPVATWLGVESLGEARKACGGHGFLHMSRLNTLRDDNDPSQTFEGENFMILQQTSNILLGKVSSIGTINTPMSTMSFLNSNPSKFSSWSSNPVDDVLSAYRYLTYHLLQTTSSEAKKLKGAGKNSFEVRNEIQVHRAVNLSVAYTEHTMIDWVQQFVEEVEDVTVKRVLQKVLNLFSLFLLERHLATLYITGYASGGKFGEDLREKLRHAVAELKPESMALVDSIAPDDFILHSALGASDGRAYDHIMEEFRKYTNEQPKWVCDLAQFLQKRSQTSKL</sequence>
<feature type="binding site" evidence="13">
    <location>
        <position position="141"/>
    </location>
    <ligand>
        <name>FAD</name>
        <dbReference type="ChEBI" id="CHEBI:57692"/>
    </ligand>
</feature>
<evidence type="ECO:0000256" key="3">
    <source>
        <dbReference type="ARBA" id="ARBA00004846"/>
    </source>
</evidence>
<evidence type="ECO:0000256" key="12">
    <source>
        <dbReference type="PIRSR" id="PIRSR000168-1"/>
    </source>
</evidence>
<dbReference type="STRING" id="31234.E3MSA7"/>
<evidence type="ECO:0000256" key="2">
    <source>
        <dbReference type="ARBA" id="ARBA00004275"/>
    </source>
</evidence>
<dbReference type="SUPFAM" id="SSF56645">
    <property type="entry name" value="Acyl-CoA dehydrogenase NM domain-like"/>
    <property type="match status" value="1"/>
</dbReference>
<evidence type="ECO:0000313" key="17">
    <source>
        <dbReference type="Proteomes" id="UP000008281"/>
    </source>
</evidence>
<proteinExistence type="inferred from homology"/>
<keyword evidence="5 11" id="KW-0285">Flavoprotein</keyword>
<gene>
    <name evidence="16" type="ORF">CRE_16847</name>
</gene>
<dbReference type="Proteomes" id="UP000008281">
    <property type="component" value="Unassembled WGS sequence"/>
</dbReference>
<dbReference type="Gene3D" id="2.40.110.10">
    <property type="entry name" value="Butyryl-CoA Dehydrogenase, subunit A, domain 2"/>
    <property type="match status" value="1"/>
</dbReference>
<dbReference type="FunFam" id="1.20.140.10:FF:000010">
    <property type="entry name" value="Acyl-coenzyme A oxidase"/>
    <property type="match status" value="1"/>
</dbReference>
<reference evidence="16" key="1">
    <citation type="submission" date="2007-07" db="EMBL/GenBank/DDBJ databases">
        <title>PCAP assembly of the Caenorhabditis remanei genome.</title>
        <authorList>
            <consortium name="The Caenorhabditis remanei Sequencing Consortium"/>
            <person name="Wilson R.K."/>
        </authorList>
    </citation>
    <scope>NUCLEOTIDE SEQUENCE [LARGE SCALE GENOMIC DNA]</scope>
    <source>
        <strain evidence="16">PB4641</strain>
    </source>
</reference>
<evidence type="ECO:0000256" key="11">
    <source>
        <dbReference type="PIRNR" id="PIRNR000168"/>
    </source>
</evidence>
<feature type="active site" description="Proton acceptor" evidence="12">
    <location>
        <position position="456"/>
    </location>
</feature>
<dbReference type="GO" id="GO:0016402">
    <property type="term" value="F:pristanoyl-CoA oxidase activity"/>
    <property type="evidence" value="ECO:0007669"/>
    <property type="project" value="TreeGrafter"/>
</dbReference>
<dbReference type="CDD" id="cd01150">
    <property type="entry name" value="AXO"/>
    <property type="match status" value="1"/>
</dbReference>
<feature type="binding site" evidence="13">
    <location>
        <position position="178"/>
    </location>
    <ligand>
        <name>FAD</name>
        <dbReference type="ChEBI" id="CHEBI:57692"/>
    </ligand>
</feature>
<evidence type="ECO:0000256" key="9">
    <source>
        <dbReference type="ARBA" id="ARBA00023098"/>
    </source>
</evidence>
<dbReference type="InterPro" id="IPR046373">
    <property type="entry name" value="Acyl-CoA_Oxase/DH_mid-dom_sf"/>
</dbReference>
<dbReference type="SUPFAM" id="SSF47203">
    <property type="entry name" value="Acyl-CoA dehydrogenase C-terminal domain-like"/>
    <property type="match status" value="2"/>
</dbReference>
<accession>E3MSA7</accession>
<evidence type="ECO:0000256" key="8">
    <source>
        <dbReference type="ARBA" id="ARBA00023002"/>
    </source>
</evidence>
<name>E3MSA7_CAERE</name>
<protein>
    <recommendedName>
        <fullName evidence="11">Acyl-coenzyme A oxidase</fullName>
    </recommendedName>
</protein>
<dbReference type="PANTHER" id="PTHR10909">
    <property type="entry name" value="ELECTRON TRANSPORT OXIDOREDUCTASE"/>
    <property type="match status" value="1"/>
</dbReference>
<dbReference type="HOGENOM" id="CLU_014629_4_2_1"/>
<keyword evidence="17" id="KW-1185">Reference proteome</keyword>
<keyword evidence="9" id="KW-0443">Lipid metabolism</keyword>
<dbReference type="InterPro" id="IPR009100">
    <property type="entry name" value="AcylCoA_DH/oxidase_NM_dom_sf"/>
</dbReference>
<keyword evidence="8" id="KW-0560">Oxidoreductase</keyword>
<comment type="subcellular location">
    <subcellularLocation>
        <location evidence="2">Peroxisome</location>
    </subcellularLocation>
</comment>
<dbReference type="eggNOG" id="KOG0135">
    <property type="taxonomic scope" value="Eukaryota"/>
</dbReference>
<dbReference type="FunCoup" id="E3MSA7">
    <property type="interactions" value="2101"/>
</dbReference>
<dbReference type="InterPro" id="IPR036250">
    <property type="entry name" value="AcylCo_DH-like_C"/>
</dbReference>
<evidence type="ECO:0000256" key="6">
    <source>
        <dbReference type="ARBA" id="ARBA00022827"/>
    </source>
</evidence>
<keyword evidence="7" id="KW-0276">Fatty acid metabolism</keyword>
<dbReference type="Pfam" id="PF22924">
    <property type="entry name" value="ACOX_C_alpha1"/>
    <property type="match status" value="1"/>
</dbReference>
<evidence type="ECO:0000256" key="1">
    <source>
        <dbReference type="ARBA" id="ARBA00001974"/>
    </source>
</evidence>
<dbReference type="EMBL" id="DS268472">
    <property type="protein sequence ID" value="EFP08269.1"/>
    <property type="molecule type" value="Genomic_DNA"/>
</dbReference>
<comment type="pathway">
    <text evidence="3">Lipid metabolism; peroxisomal fatty acid beta-oxidation.</text>
</comment>
<dbReference type="Pfam" id="PF01756">
    <property type="entry name" value="ACOX"/>
    <property type="match status" value="1"/>
</dbReference>
<evidence type="ECO:0000256" key="13">
    <source>
        <dbReference type="PIRSR" id="PIRSR000168-2"/>
    </source>
</evidence>
<keyword evidence="6 11" id="KW-0274">FAD</keyword>
<dbReference type="OMA" id="SINKRFA"/>
<dbReference type="GO" id="GO:0071949">
    <property type="term" value="F:FAD binding"/>
    <property type="evidence" value="ECO:0007669"/>
    <property type="project" value="InterPro"/>
</dbReference>
<dbReference type="InterPro" id="IPR034171">
    <property type="entry name" value="ACO"/>
</dbReference>
<dbReference type="InterPro" id="IPR002655">
    <property type="entry name" value="Acyl-CoA_oxidase_C"/>
</dbReference>
<dbReference type="PANTHER" id="PTHR10909:SF390">
    <property type="entry name" value="PEROXISOMAL ACYL-COENZYME A OXIDASE 3"/>
    <property type="match status" value="1"/>
</dbReference>
<comment type="cofactor">
    <cofactor evidence="1">
        <name>FAD</name>
        <dbReference type="ChEBI" id="CHEBI:57692"/>
    </cofactor>
</comment>
<evidence type="ECO:0000256" key="7">
    <source>
        <dbReference type="ARBA" id="ARBA00022832"/>
    </source>
</evidence>
<evidence type="ECO:0000259" key="15">
    <source>
        <dbReference type="Pfam" id="PF22924"/>
    </source>
</evidence>
<feature type="domain" description="Acyl-CoA oxidase C-alpha1" evidence="15">
    <location>
        <begin position="307"/>
        <end position="471"/>
    </location>
</feature>
<dbReference type="GO" id="GO:0005777">
    <property type="term" value="C:peroxisome"/>
    <property type="evidence" value="ECO:0007669"/>
    <property type="project" value="UniProtKB-SubCell"/>
</dbReference>
<keyword evidence="10" id="KW-0576">Peroxisome</keyword>
<dbReference type="FunFam" id="1.20.140.10:FF:000007">
    <property type="entry name" value="Acyl-coenzyme A oxidase"/>
    <property type="match status" value="1"/>
</dbReference>
<evidence type="ECO:0000256" key="10">
    <source>
        <dbReference type="ARBA" id="ARBA00023140"/>
    </source>
</evidence>
<dbReference type="FunFam" id="2.40.110.10:FF:000040">
    <property type="entry name" value="Acyl-coenzyme A oxidase"/>
    <property type="match status" value="1"/>
</dbReference>
<evidence type="ECO:0000256" key="4">
    <source>
        <dbReference type="ARBA" id="ARBA00006288"/>
    </source>
</evidence>
<dbReference type="InterPro" id="IPR012258">
    <property type="entry name" value="Acyl-CoA_oxidase"/>
</dbReference>
<dbReference type="OrthoDB" id="538336at2759"/>
<dbReference type="AlphaFoldDB" id="E3MSA7"/>
<comment type="similarity">
    <text evidence="4 11">Belongs to the acyl-CoA oxidase family.</text>
</comment>